<keyword evidence="3" id="KW-0732">Signal</keyword>
<feature type="region of interest" description="Disordered" evidence="1">
    <location>
        <begin position="19"/>
        <end position="84"/>
    </location>
</feature>
<organism evidence="4 5">
    <name type="scientific">Arenimonas fontis</name>
    <dbReference type="NCBI Taxonomy" id="2608255"/>
    <lineage>
        <taxon>Bacteria</taxon>
        <taxon>Pseudomonadati</taxon>
        <taxon>Pseudomonadota</taxon>
        <taxon>Gammaproteobacteria</taxon>
        <taxon>Lysobacterales</taxon>
        <taxon>Lysobacteraceae</taxon>
        <taxon>Arenimonas</taxon>
    </lineage>
</organism>
<feature type="compositionally biased region" description="Low complexity" evidence="1">
    <location>
        <begin position="35"/>
        <end position="48"/>
    </location>
</feature>
<dbReference type="Proteomes" id="UP000322165">
    <property type="component" value="Unassembled WGS sequence"/>
</dbReference>
<keyword evidence="2" id="KW-0812">Transmembrane</keyword>
<feature type="transmembrane region" description="Helical" evidence="2">
    <location>
        <begin position="372"/>
        <end position="394"/>
    </location>
</feature>
<dbReference type="EMBL" id="VUOD01000006">
    <property type="protein sequence ID" value="KAA2284477.1"/>
    <property type="molecule type" value="Genomic_DNA"/>
</dbReference>
<comment type="caution">
    <text evidence="4">The sequence shown here is derived from an EMBL/GenBank/DDBJ whole genome shotgun (WGS) entry which is preliminary data.</text>
</comment>
<feature type="transmembrane region" description="Helical" evidence="2">
    <location>
        <begin position="330"/>
        <end position="352"/>
    </location>
</feature>
<dbReference type="PANTHER" id="PTHR30503:SF3">
    <property type="entry name" value="INNER MEMBRANE PROTEIN YEDI"/>
    <property type="match status" value="1"/>
</dbReference>
<sequence length="405" mass="41640">MSASTRAVSCAWSSLPARAAPASLPSDCGSPPQPAAARTTIARTSPPRSRTRSRTRIAITSPGIRTQSSPAPAGPCQNPPPATPGPAMASSLLALLDDITTVLDDVSVMTKVATKKTAGVLGDDLALNAHQVTGVKPDRELPVVWAVARGSLVNKAILVPAALAISALEAWLGARGYPIPIILPLMMAGGAFLCYEGAEKLIHRFLHSADEKRAQHQALSEAVADEQVNLVAFERDKIRGAIRTDFILSAEIIVISLGTVAGKSFSVQVGTLVAIALLMTVGVYGLVAGIVKMDDAGLSLSRHPGQGRSDRLRRAFGRGILYSAPWLMKFLSVAGTAAMFLVGGGILVHGIGPLHHALQAIGPGGGLGTVTALLAEGLFGVLAGALVVAALGLLRRLRGGGSATA</sequence>
<proteinExistence type="predicted"/>
<evidence type="ECO:0000256" key="1">
    <source>
        <dbReference type="SAM" id="MobiDB-lite"/>
    </source>
</evidence>
<evidence type="ECO:0000313" key="4">
    <source>
        <dbReference type="EMBL" id="KAA2284477.1"/>
    </source>
</evidence>
<evidence type="ECO:0000256" key="2">
    <source>
        <dbReference type="SAM" id="Phobius"/>
    </source>
</evidence>
<feature type="transmembrane region" description="Helical" evidence="2">
    <location>
        <begin position="271"/>
        <end position="291"/>
    </location>
</feature>
<evidence type="ECO:0000256" key="3">
    <source>
        <dbReference type="SAM" id="SignalP"/>
    </source>
</evidence>
<keyword evidence="2" id="KW-0472">Membrane</keyword>
<dbReference type="AlphaFoldDB" id="A0A5B2Z976"/>
<gene>
    <name evidence="4" type="ORF">F0415_09125</name>
</gene>
<keyword evidence="5" id="KW-1185">Reference proteome</keyword>
<feature type="chain" id="PRO_5022783791" evidence="3">
    <location>
        <begin position="20"/>
        <end position="405"/>
    </location>
</feature>
<reference evidence="4 5" key="1">
    <citation type="submission" date="2019-09" db="EMBL/GenBank/DDBJ databases">
        <title>Arenimonas chukotkensis sp. nov., a bacterium isolated from Chukotka hot spring, Arctic region, Russia.</title>
        <authorList>
            <person name="Zayulina K.S."/>
            <person name="Prokofeva M.I."/>
            <person name="Elcheninov A.G."/>
            <person name="Novikov A."/>
            <person name="Kochetkova T.V."/>
            <person name="Kublanov I.V."/>
        </authorList>
    </citation>
    <scope>NUCLEOTIDE SEQUENCE [LARGE SCALE GENOMIC DNA]</scope>
    <source>
        <strain evidence="4 5">3729k</strain>
    </source>
</reference>
<name>A0A5B2Z976_9GAMM</name>
<dbReference type="Pfam" id="PF05661">
    <property type="entry name" value="DUF808"/>
    <property type="match status" value="1"/>
</dbReference>
<dbReference type="InterPro" id="IPR008526">
    <property type="entry name" value="YedI"/>
</dbReference>
<protein>
    <submittedName>
        <fullName evidence="4">DUF808 domain-containing protein</fullName>
    </submittedName>
</protein>
<feature type="signal peptide" evidence="3">
    <location>
        <begin position="1"/>
        <end position="19"/>
    </location>
</feature>
<accession>A0A5B2Z976</accession>
<evidence type="ECO:0000313" key="5">
    <source>
        <dbReference type="Proteomes" id="UP000322165"/>
    </source>
</evidence>
<reference evidence="4 5" key="2">
    <citation type="submission" date="2019-09" db="EMBL/GenBank/DDBJ databases">
        <authorList>
            <person name="Mazur A."/>
        </authorList>
    </citation>
    <scope>NUCLEOTIDE SEQUENCE [LARGE SCALE GENOMIC DNA]</scope>
    <source>
        <strain evidence="4 5">3729k</strain>
    </source>
</reference>
<keyword evidence="2" id="KW-1133">Transmembrane helix</keyword>
<dbReference type="PANTHER" id="PTHR30503">
    <property type="entry name" value="INNER MEMBRANE PROTEIN YEDI"/>
    <property type="match status" value="1"/>
</dbReference>
<dbReference type="GO" id="GO:0005886">
    <property type="term" value="C:plasma membrane"/>
    <property type="evidence" value="ECO:0007669"/>
    <property type="project" value="TreeGrafter"/>
</dbReference>